<dbReference type="Proteomes" id="UP000635142">
    <property type="component" value="Unassembled WGS sequence"/>
</dbReference>
<protein>
    <submittedName>
        <fullName evidence="2">VOC family protein</fullName>
    </submittedName>
</protein>
<keyword evidence="3" id="KW-1185">Reference proteome</keyword>
<reference evidence="2" key="1">
    <citation type="submission" date="2020-08" db="EMBL/GenBank/DDBJ databases">
        <title>Sulfitobacter aestuariivivens sp. nov., isolated from a tidal flat.</title>
        <authorList>
            <person name="Park S."/>
            <person name="Yoon J.-H."/>
        </authorList>
    </citation>
    <scope>NUCLEOTIDE SEQUENCE</scope>
    <source>
        <strain evidence="2">TSTF-M16</strain>
    </source>
</reference>
<dbReference type="RefSeq" id="WP_191075353.1">
    <property type="nucleotide sequence ID" value="NZ_JACTAG010000002.1"/>
</dbReference>
<accession>A0A927HFD2</accession>
<dbReference type="InterPro" id="IPR004360">
    <property type="entry name" value="Glyas_Fos-R_dOase_dom"/>
</dbReference>
<dbReference type="AlphaFoldDB" id="A0A927HFD2"/>
<dbReference type="Pfam" id="PF00903">
    <property type="entry name" value="Glyoxalase"/>
    <property type="match status" value="1"/>
</dbReference>
<dbReference type="InterPro" id="IPR037523">
    <property type="entry name" value="VOC_core"/>
</dbReference>
<organism evidence="2 3">
    <name type="scientific">Sulfitobacter aestuariivivens</name>
    <dbReference type="NCBI Taxonomy" id="2766981"/>
    <lineage>
        <taxon>Bacteria</taxon>
        <taxon>Pseudomonadati</taxon>
        <taxon>Pseudomonadota</taxon>
        <taxon>Alphaproteobacteria</taxon>
        <taxon>Rhodobacterales</taxon>
        <taxon>Roseobacteraceae</taxon>
        <taxon>Sulfitobacter</taxon>
    </lineage>
</organism>
<name>A0A927HFD2_9RHOB</name>
<gene>
    <name evidence="2" type="ORF">H9Q16_10300</name>
</gene>
<dbReference type="PROSITE" id="PS51819">
    <property type="entry name" value="VOC"/>
    <property type="match status" value="1"/>
</dbReference>
<dbReference type="InterPro" id="IPR029068">
    <property type="entry name" value="Glyas_Bleomycin-R_OHBP_Dase"/>
</dbReference>
<comment type="caution">
    <text evidence="2">The sequence shown here is derived from an EMBL/GenBank/DDBJ whole genome shotgun (WGS) entry which is preliminary data.</text>
</comment>
<feature type="domain" description="VOC" evidence="1">
    <location>
        <begin position="2"/>
        <end position="115"/>
    </location>
</feature>
<evidence type="ECO:0000259" key="1">
    <source>
        <dbReference type="PROSITE" id="PS51819"/>
    </source>
</evidence>
<sequence length="115" mass="12305">MTVVRIVPNLATADVQGLAAFYEELLGLNILMDQGWIMTMGSGDLGPVQLSIASEGGSGTPVPDLSIQVDDVDAVFAHAQDMGCDISYPLTDEPWGVRRFFVTDPMGRALNILAH</sequence>
<dbReference type="Gene3D" id="3.10.180.10">
    <property type="entry name" value="2,3-Dihydroxybiphenyl 1,2-Dioxygenase, domain 1"/>
    <property type="match status" value="1"/>
</dbReference>
<evidence type="ECO:0000313" key="2">
    <source>
        <dbReference type="EMBL" id="MBD3664313.1"/>
    </source>
</evidence>
<dbReference type="EMBL" id="JACTAG010000002">
    <property type="protein sequence ID" value="MBD3664313.1"/>
    <property type="molecule type" value="Genomic_DNA"/>
</dbReference>
<dbReference type="SUPFAM" id="SSF54593">
    <property type="entry name" value="Glyoxalase/Bleomycin resistance protein/Dihydroxybiphenyl dioxygenase"/>
    <property type="match status" value="1"/>
</dbReference>
<evidence type="ECO:0000313" key="3">
    <source>
        <dbReference type="Proteomes" id="UP000635142"/>
    </source>
</evidence>
<proteinExistence type="predicted"/>